<evidence type="ECO:0000256" key="15">
    <source>
        <dbReference type="ARBA" id="ARBA00023141"/>
    </source>
</evidence>
<keyword evidence="12 18" id="KW-0547">Nucleotide-binding</keyword>
<evidence type="ECO:0000256" key="2">
    <source>
        <dbReference type="ARBA" id="ARBA00001911"/>
    </source>
</evidence>
<evidence type="ECO:0000256" key="14">
    <source>
        <dbReference type="ARBA" id="ARBA00023027"/>
    </source>
</evidence>
<feature type="domain" description="3-dehydroquinate synthase N-terminal" evidence="19">
    <location>
        <begin position="86"/>
        <end position="198"/>
    </location>
</feature>
<comment type="function">
    <text evidence="3 18">Catalyzes the conversion of 3-deoxy-D-arabino-heptulosonate 7-phosphate (DAHP) to dehydroquinate (DHQ).</text>
</comment>
<evidence type="ECO:0000256" key="9">
    <source>
        <dbReference type="ARBA" id="ARBA00022490"/>
    </source>
</evidence>
<dbReference type="Gene3D" id="1.20.1090.10">
    <property type="entry name" value="Dehydroquinate synthase-like - alpha domain"/>
    <property type="match status" value="1"/>
</dbReference>
<dbReference type="PANTHER" id="PTHR43622:SF7">
    <property type="entry name" value="3-DEHYDROQUINATE SYNTHASE, CHLOROPLASTIC"/>
    <property type="match status" value="1"/>
</dbReference>
<dbReference type="CDD" id="cd08195">
    <property type="entry name" value="DHQS"/>
    <property type="match status" value="1"/>
</dbReference>
<evidence type="ECO:0000313" key="21">
    <source>
        <dbReference type="EMBL" id="MCK0198472.1"/>
    </source>
</evidence>
<feature type="binding site" evidence="18">
    <location>
        <begin position="124"/>
        <end position="128"/>
    </location>
    <ligand>
        <name>NAD(+)</name>
        <dbReference type="ChEBI" id="CHEBI:57540"/>
    </ligand>
</feature>
<keyword evidence="15 18" id="KW-0057">Aromatic amino acid biosynthesis</keyword>
<evidence type="ECO:0000256" key="6">
    <source>
        <dbReference type="ARBA" id="ARBA00005412"/>
    </source>
</evidence>
<reference evidence="21 22" key="1">
    <citation type="submission" date="2022-04" db="EMBL/GenBank/DDBJ databases">
        <authorList>
            <person name="Grouzdev D.S."/>
            <person name="Pantiukh K.S."/>
            <person name="Krutkina M.S."/>
        </authorList>
    </citation>
    <scope>NUCLEOTIDE SEQUENCE [LARGE SCALE GENOMIC DNA]</scope>
    <source>
        <strain evidence="21 22">6x-1</strain>
    </source>
</reference>
<feature type="binding site" evidence="18">
    <location>
        <position position="283"/>
    </location>
    <ligand>
        <name>Zn(2+)</name>
        <dbReference type="ChEBI" id="CHEBI:29105"/>
    </ligand>
</feature>
<dbReference type="PANTHER" id="PTHR43622">
    <property type="entry name" value="3-DEHYDROQUINATE SYNTHASE"/>
    <property type="match status" value="1"/>
</dbReference>
<keyword evidence="9 18" id="KW-0963">Cytoplasm</keyword>
<dbReference type="PIRSF" id="PIRSF001455">
    <property type="entry name" value="DHQ_synth"/>
    <property type="match status" value="1"/>
</dbReference>
<comment type="catalytic activity">
    <reaction evidence="1 18">
        <text>7-phospho-2-dehydro-3-deoxy-D-arabino-heptonate = 3-dehydroquinate + phosphate</text>
        <dbReference type="Rhea" id="RHEA:21968"/>
        <dbReference type="ChEBI" id="CHEBI:32364"/>
        <dbReference type="ChEBI" id="CHEBI:43474"/>
        <dbReference type="ChEBI" id="CHEBI:58394"/>
        <dbReference type="EC" id="4.2.3.4"/>
    </reaction>
</comment>
<evidence type="ECO:0000256" key="12">
    <source>
        <dbReference type="ARBA" id="ARBA00022741"/>
    </source>
</evidence>
<dbReference type="Pfam" id="PF01761">
    <property type="entry name" value="DHQ_synthase"/>
    <property type="match status" value="1"/>
</dbReference>
<feature type="domain" description="3-dehydroquinate synthase C-terminal" evidence="20">
    <location>
        <begin position="200"/>
        <end position="348"/>
    </location>
</feature>
<dbReference type="InterPro" id="IPR030963">
    <property type="entry name" value="DHQ_synth_fam"/>
</dbReference>
<comment type="pathway">
    <text evidence="5 18">Metabolic intermediate biosynthesis; chorismate biosynthesis; chorismate from D-erythrose 4-phosphate and phosphoenolpyruvate: step 2/7.</text>
</comment>
<feature type="binding site" evidence="18">
    <location>
        <position position="161"/>
    </location>
    <ligand>
        <name>NAD(+)</name>
        <dbReference type="ChEBI" id="CHEBI:57540"/>
    </ligand>
</feature>
<evidence type="ECO:0000256" key="7">
    <source>
        <dbReference type="ARBA" id="ARBA00013031"/>
    </source>
</evidence>
<evidence type="ECO:0000256" key="1">
    <source>
        <dbReference type="ARBA" id="ARBA00001393"/>
    </source>
</evidence>
<keyword evidence="11 18" id="KW-0479">Metal-binding</keyword>
<dbReference type="RefSeq" id="WP_247030368.1">
    <property type="nucleotide sequence ID" value="NZ_JALKCH010000011.1"/>
</dbReference>
<dbReference type="Proteomes" id="UP001203284">
    <property type="component" value="Unassembled WGS sequence"/>
</dbReference>
<dbReference type="EMBL" id="JALKCH010000011">
    <property type="protein sequence ID" value="MCK0198472.1"/>
    <property type="molecule type" value="Genomic_DNA"/>
</dbReference>
<evidence type="ECO:0000256" key="16">
    <source>
        <dbReference type="ARBA" id="ARBA00023239"/>
    </source>
</evidence>
<comment type="cofactor">
    <cofactor evidence="2 18">
        <name>NAD(+)</name>
        <dbReference type="ChEBI" id="CHEBI:57540"/>
    </cofactor>
</comment>
<evidence type="ECO:0000256" key="13">
    <source>
        <dbReference type="ARBA" id="ARBA00022833"/>
    </source>
</evidence>
<dbReference type="InterPro" id="IPR050071">
    <property type="entry name" value="Dehydroquinate_synthase"/>
</dbReference>
<dbReference type="Gene3D" id="3.40.50.1970">
    <property type="match status" value="1"/>
</dbReference>
<keyword evidence="22" id="KW-1185">Reference proteome</keyword>
<protein>
    <recommendedName>
        <fullName evidence="8 18">3-dehydroquinate synthase</fullName>
        <shortName evidence="18">DHQS</shortName>
        <ecNumber evidence="7 18">4.2.3.4</ecNumber>
    </recommendedName>
</protein>
<feature type="binding site" evidence="18">
    <location>
        <begin position="148"/>
        <end position="149"/>
    </location>
    <ligand>
        <name>NAD(+)</name>
        <dbReference type="ChEBI" id="CHEBI:57540"/>
    </ligand>
</feature>
<comment type="similarity">
    <text evidence="6 18">Belongs to the sugar phosphate cyclases superfamily. Dehydroquinate synthase family.</text>
</comment>
<feature type="binding site" evidence="18">
    <location>
        <position position="265"/>
    </location>
    <ligand>
        <name>Zn(2+)</name>
        <dbReference type="ChEBI" id="CHEBI:29105"/>
    </ligand>
</feature>
<evidence type="ECO:0000259" key="19">
    <source>
        <dbReference type="Pfam" id="PF01761"/>
    </source>
</evidence>
<keyword evidence="16 18" id="KW-0456">Lyase</keyword>
<evidence type="ECO:0000256" key="18">
    <source>
        <dbReference type="HAMAP-Rule" id="MF_00110"/>
    </source>
</evidence>
<name>A0ABT0DET9_9HYPH</name>
<comment type="caution">
    <text evidence="18">Lacks conserved residue(s) required for the propagation of feature annotation.</text>
</comment>
<dbReference type="InterPro" id="IPR016037">
    <property type="entry name" value="DHQ_synth_AroB"/>
</dbReference>
<dbReference type="EC" id="4.2.3.4" evidence="7 18"/>
<evidence type="ECO:0000313" key="22">
    <source>
        <dbReference type="Proteomes" id="UP001203284"/>
    </source>
</evidence>
<keyword evidence="17 18" id="KW-0170">Cobalt</keyword>
<dbReference type="NCBIfam" id="TIGR01357">
    <property type="entry name" value="aroB"/>
    <property type="match status" value="1"/>
</dbReference>
<dbReference type="GO" id="GO:0003856">
    <property type="term" value="F:3-dehydroquinate synthase activity"/>
    <property type="evidence" value="ECO:0007669"/>
    <property type="project" value="UniProtKB-EC"/>
</dbReference>
<feature type="binding site" evidence="18">
    <location>
        <position position="170"/>
    </location>
    <ligand>
        <name>NAD(+)</name>
        <dbReference type="ChEBI" id="CHEBI:57540"/>
    </ligand>
</feature>
<evidence type="ECO:0000256" key="8">
    <source>
        <dbReference type="ARBA" id="ARBA00017684"/>
    </source>
</evidence>
<dbReference type="SUPFAM" id="SSF56796">
    <property type="entry name" value="Dehydroquinate synthase-like"/>
    <property type="match status" value="1"/>
</dbReference>
<evidence type="ECO:0000256" key="10">
    <source>
        <dbReference type="ARBA" id="ARBA00022605"/>
    </source>
</evidence>
<gene>
    <name evidence="18 21" type="primary">aroB</name>
    <name evidence="21" type="ORF">MWN34_16280</name>
</gene>
<keyword evidence="14 18" id="KW-0520">NAD</keyword>
<evidence type="ECO:0000256" key="3">
    <source>
        <dbReference type="ARBA" id="ARBA00003485"/>
    </source>
</evidence>
<organism evidence="21 22">
    <name type="scientific">Ancylobacter crimeensis</name>
    <dbReference type="NCBI Taxonomy" id="2579147"/>
    <lineage>
        <taxon>Bacteria</taxon>
        <taxon>Pseudomonadati</taxon>
        <taxon>Pseudomonadota</taxon>
        <taxon>Alphaproteobacteria</taxon>
        <taxon>Hyphomicrobiales</taxon>
        <taxon>Xanthobacteraceae</taxon>
        <taxon>Ancylobacter</taxon>
    </lineage>
</organism>
<dbReference type="Pfam" id="PF24621">
    <property type="entry name" value="DHQS_C"/>
    <property type="match status" value="1"/>
</dbReference>
<evidence type="ECO:0000256" key="11">
    <source>
        <dbReference type="ARBA" id="ARBA00022723"/>
    </source>
</evidence>
<feature type="binding site" evidence="18">
    <location>
        <position position="203"/>
    </location>
    <ligand>
        <name>Zn(2+)</name>
        <dbReference type="ChEBI" id="CHEBI:29105"/>
    </ligand>
</feature>
<comment type="caution">
    <text evidence="21">The sequence shown here is derived from an EMBL/GenBank/DDBJ whole genome shotgun (WGS) entry which is preliminary data.</text>
</comment>
<dbReference type="HAMAP" id="MF_00110">
    <property type="entry name" value="DHQ_synthase"/>
    <property type="match status" value="1"/>
</dbReference>
<accession>A0ABT0DET9</accession>
<proteinExistence type="inferred from homology"/>
<evidence type="ECO:0000256" key="5">
    <source>
        <dbReference type="ARBA" id="ARBA00004661"/>
    </source>
</evidence>
<keyword evidence="13 18" id="KW-0862">Zinc</keyword>
<dbReference type="InterPro" id="IPR030960">
    <property type="entry name" value="DHQS/DOIS_N"/>
</dbReference>
<comment type="subcellular location">
    <subcellularLocation>
        <location evidence="4 18">Cytoplasm</location>
    </subcellularLocation>
</comment>
<comment type="cofactor">
    <cofactor evidence="18">
        <name>Co(2+)</name>
        <dbReference type="ChEBI" id="CHEBI:48828"/>
    </cofactor>
    <cofactor evidence="18">
        <name>Zn(2+)</name>
        <dbReference type="ChEBI" id="CHEBI:29105"/>
    </cofactor>
    <text evidence="18">Binds 1 divalent metal cation per subunit. Can use either Co(2+) or Zn(2+).</text>
</comment>
<evidence type="ECO:0000259" key="20">
    <source>
        <dbReference type="Pfam" id="PF24621"/>
    </source>
</evidence>
<sequence length="387" mass="40413">MPAEPIHAETLPAAHGSAPTILPVGLGERSYPIVIGPGLLAGIGARLAALRPGARVGIVTDTNVAERHLGTVETSLSAAGLQPSTVTVAAGEKSKSFATLENVLDGLLAARIERRDLVLALGGGVVGDLTGFAAAALRRGVDFVQVPTSLLAQVDSSVGGKTGINSRHGKNLIGAFHQPILVLADTDVLDTLPLREFRSGYAEVAKYGLIDNAPFFGWLERHWQNVFRGGSERIEAIATSCASKAAVVARDEKETGDRALLNLGHTFGHALEAGAGFSQRLLHGEAVAIGMAQAFRYSARHGLCSAEDAARVTAHLNTVGLPTRIADIPGELPDTDGLMALIAQDKKVSRGSLTFILARGIGRSFIARDVEPAAIRAFLDAERAGIT</sequence>
<keyword evidence="10 18" id="KW-0028">Amino-acid biosynthesis</keyword>
<evidence type="ECO:0000256" key="4">
    <source>
        <dbReference type="ARBA" id="ARBA00004496"/>
    </source>
</evidence>
<dbReference type="InterPro" id="IPR056179">
    <property type="entry name" value="DHQS_C"/>
</dbReference>
<evidence type="ECO:0000256" key="17">
    <source>
        <dbReference type="ARBA" id="ARBA00023285"/>
    </source>
</evidence>